<dbReference type="AlphaFoldDB" id="A0A074THB8"/>
<accession>A0A074THB8</accession>
<keyword evidence="3" id="KW-1185">Reference proteome</keyword>
<evidence type="ECO:0000313" key="2">
    <source>
        <dbReference type="EMBL" id="KEP68423.1"/>
    </source>
</evidence>
<evidence type="ECO:0000256" key="1">
    <source>
        <dbReference type="SAM" id="Phobius"/>
    </source>
</evidence>
<feature type="transmembrane region" description="Helical" evidence="1">
    <location>
        <begin position="9"/>
        <end position="28"/>
    </location>
</feature>
<dbReference type="EMBL" id="JHEH01000033">
    <property type="protein sequence ID" value="KEP68423.1"/>
    <property type="molecule type" value="Genomic_DNA"/>
</dbReference>
<dbReference type="RefSeq" id="WP_038068661.1">
    <property type="nucleotide sequence ID" value="NZ_FOVB01000008.1"/>
</dbReference>
<organism evidence="2 3">
    <name type="scientific">Thioclava dalianensis</name>
    <dbReference type="NCBI Taxonomy" id="1185766"/>
    <lineage>
        <taxon>Bacteria</taxon>
        <taxon>Pseudomonadati</taxon>
        <taxon>Pseudomonadota</taxon>
        <taxon>Alphaproteobacteria</taxon>
        <taxon>Rhodobacterales</taxon>
        <taxon>Paracoccaceae</taxon>
        <taxon>Thioclava</taxon>
    </lineage>
</organism>
<sequence length="85" mass="8727">MQPDKFRHLAGGFILALTFAALAILLPIDADRRVAAMLGLLAAAAIAVAKEVIYDKTMSKGDPEALDALATIIGAAAGALVFYAA</sequence>
<name>A0A074THB8_9RHOB</name>
<dbReference type="Proteomes" id="UP000027725">
    <property type="component" value="Unassembled WGS sequence"/>
</dbReference>
<feature type="transmembrane region" description="Helical" evidence="1">
    <location>
        <begin position="65"/>
        <end position="84"/>
    </location>
</feature>
<keyword evidence="1" id="KW-0472">Membrane</keyword>
<proteinExistence type="predicted"/>
<keyword evidence="1" id="KW-0812">Transmembrane</keyword>
<reference evidence="2 3" key="1">
    <citation type="submission" date="2014-03" db="EMBL/GenBank/DDBJ databases">
        <title>The draft genome sequence of Thioclava dalianensis DLFJ1-1.</title>
        <authorList>
            <person name="Lai Q."/>
            <person name="Shao Z."/>
        </authorList>
    </citation>
    <scope>NUCLEOTIDE SEQUENCE [LARGE SCALE GENOMIC DNA]</scope>
    <source>
        <strain evidence="2 3">DLFJ1-1</strain>
    </source>
</reference>
<protein>
    <submittedName>
        <fullName evidence="2">Uncharacterized protein</fullName>
    </submittedName>
</protein>
<comment type="caution">
    <text evidence="2">The sequence shown here is derived from an EMBL/GenBank/DDBJ whole genome shotgun (WGS) entry which is preliminary data.</text>
</comment>
<gene>
    <name evidence="2" type="ORF">DL1_12015</name>
</gene>
<dbReference type="STRING" id="1185766.SAMN05216224_10865"/>
<keyword evidence="1" id="KW-1133">Transmembrane helix</keyword>
<evidence type="ECO:0000313" key="3">
    <source>
        <dbReference type="Proteomes" id="UP000027725"/>
    </source>
</evidence>